<keyword evidence="1" id="KW-0732">Signal</keyword>
<evidence type="ECO:0008006" key="4">
    <source>
        <dbReference type="Google" id="ProtNLM"/>
    </source>
</evidence>
<proteinExistence type="predicted"/>
<comment type="caution">
    <text evidence="2">The sequence shown here is derived from an EMBL/GenBank/DDBJ whole genome shotgun (WGS) entry which is preliminary data.</text>
</comment>
<evidence type="ECO:0000313" key="3">
    <source>
        <dbReference type="Proteomes" id="UP001302274"/>
    </source>
</evidence>
<dbReference type="EMBL" id="JAYGJQ010000003">
    <property type="protein sequence ID" value="MEA9358230.1"/>
    <property type="molecule type" value="Genomic_DNA"/>
</dbReference>
<organism evidence="2 3">
    <name type="scientific">Bacteriovorax antarcticus</name>
    <dbReference type="NCBI Taxonomy" id="3088717"/>
    <lineage>
        <taxon>Bacteria</taxon>
        <taxon>Pseudomonadati</taxon>
        <taxon>Bdellovibrionota</taxon>
        <taxon>Bacteriovoracia</taxon>
        <taxon>Bacteriovoracales</taxon>
        <taxon>Bacteriovoracaceae</taxon>
        <taxon>Bacteriovorax</taxon>
    </lineage>
</organism>
<evidence type="ECO:0000313" key="2">
    <source>
        <dbReference type="EMBL" id="MEA9358230.1"/>
    </source>
</evidence>
<protein>
    <recommendedName>
        <fullName evidence="4">DUF3888 domain-containing protein</fullName>
    </recommendedName>
</protein>
<dbReference type="RefSeq" id="WP_323578550.1">
    <property type="nucleotide sequence ID" value="NZ_JAYGJQ010000003.1"/>
</dbReference>
<evidence type="ECO:0000256" key="1">
    <source>
        <dbReference type="SAM" id="SignalP"/>
    </source>
</evidence>
<gene>
    <name evidence="2" type="ORF">SHI21_18490</name>
</gene>
<feature type="signal peptide" evidence="1">
    <location>
        <begin position="1"/>
        <end position="19"/>
    </location>
</feature>
<reference evidence="2 3" key="1">
    <citation type="submission" date="2023-11" db="EMBL/GenBank/DDBJ databases">
        <title>A Novel Polar Bacteriovorax (B. antarcticus) Isolated from the Biocrust in Antarctica.</title>
        <authorList>
            <person name="Mun W."/>
            <person name="Choi S.Y."/>
            <person name="Mitchell R.J."/>
        </authorList>
    </citation>
    <scope>NUCLEOTIDE SEQUENCE [LARGE SCALE GENOMIC DNA]</scope>
    <source>
        <strain evidence="2 3">PP10</strain>
    </source>
</reference>
<name>A0ABU5W355_9BACT</name>
<feature type="chain" id="PRO_5046236961" description="DUF3888 domain-containing protein" evidence="1">
    <location>
        <begin position="20"/>
        <end position="129"/>
    </location>
</feature>
<dbReference type="Proteomes" id="UP001302274">
    <property type="component" value="Unassembled WGS sequence"/>
</dbReference>
<accession>A0ABU5W355</accession>
<keyword evidence="3" id="KW-1185">Reference proteome</keyword>
<sequence length="129" mass="14127">MKKIILILTLSLLSAQSFAGHGVERGLVKVDDGGLVNRVISAYMSKRLAACSQGVAGELFSVLNLKVKKDKVDNGVIDYYYTVDVGYSVNGEAMAGLEIKLIDWDYSNYDSIEQKISFEVSQDHSGLCK</sequence>